<gene>
    <name evidence="2" type="ORF">B7O87_04220</name>
</gene>
<dbReference type="InterPro" id="IPR009057">
    <property type="entry name" value="Homeodomain-like_sf"/>
</dbReference>
<name>A0A1X4GA92_9CYAN</name>
<dbReference type="InterPro" id="IPR055247">
    <property type="entry name" value="InsJ-like_HTH"/>
</dbReference>
<dbReference type="EMBL" id="NBYN01000015">
    <property type="protein sequence ID" value="OSO94033.1"/>
    <property type="molecule type" value="Genomic_DNA"/>
</dbReference>
<dbReference type="InterPro" id="IPR036388">
    <property type="entry name" value="WH-like_DNA-bd_sf"/>
</dbReference>
<evidence type="ECO:0000313" key="3">
    <source>
        <dbReference type="Proteomes" id="UP000192997"/>
    </source>
</evidence>
<protein>
    <submittedName>
        <fullName evidence="2">Transposase</fullName>
    </submittedName>
</protein>
<reference evidence="3" key="1">
    <citation type="submission" date="2017-04" db="EMBL/GenBank/DDBJ databases">
        <authorList>
            <person name="Abreu V.A."/>
            <person name="Popin R.V."/>
            <person name="Rigonato J."/>
            <person name="Andreote A.P."/>
            <person name="Schaker P.C."/>
            <person name="Hoff-Risseti C."/>
            <person name="Alvarenga D.O."/>
            <person name="Varani A.M."/>
            <person name="Fiore M.F."/>
        </authorList>
    </citation>
    <scope>NUCLEOTIDE SEQUENCE [LARGE SCALE GENOMIC DNA]</scope>
    <source>
        <strain evidence="3">CENA303</strain>
    </source>
</reference>
<feature type="domain" description="Insertion element IS150 protein InsJ-like helix-turn-helix" evidence="1">
    <location>
        <begin position="13"/>
        <end position="50"/>
    </location>
</feature>
<proteinExistence type="predicted"/>
<dbReference type="Pfam" id="PF13518">
    <property type="entry name" value="HTH_28"/>
    <property type="match status" value="1"/>
</dbReference>
<organism evidence="2 3">
    <name type="scientific">Cylindrospermopsis raciborskii CENA303</name>
    <dbReference type="NCBI Taxonomy" id="1170769"/>
    <lineage>
        <taxon>Bacteria</taxon>
        <taxon>Bacillati</taxon>
        <taxon>Cyanobacteriota</taxon>
        <taxon>Cyanophyceae</taxon>
        <taxon>Nostocales</taxon>
        <taxon>Aphanizomenonaceae</taxon>
        <taxon>Cylindrospermopsis</taxon>
    </lineage>
</organism>
<evidence type="ECO:0000313" key="2">
    <source>
        <dbReference type="EMBL" id="OSO94033.1"/>
    </source>
</evidence>
<evidence type="ECO:0000259" key="1">
    <source>
        <dbReference type="Pfam" id="PF13518"/>
    </source>
</evidence>
<dbReference type="SUPFAM" id="SSF46689">
    <property type="entry name" value="Homeodomain-like"/>
    <property type="match status" value="1"/>
</dbReference>
<dbReference type="RefSeq" id="WP_085727324.1">
    <property type="nucleotide sequence ID" value="NZ_NBYN01000015.1"/>
</dbReference>
<dbReference type="Proteomes" id="UP000192997">
    <property type="component" value="Unassembled WGS sequence"/>
</dbReference>
<dbReference type="Gene3D" id="1.10.10.10">
    <property type="entry name" value="Winged helix-like DNA-binding domain superfamily/Winged helix DNA-binding domain"/>
    <property type="match status" value="1"/>
</dbReference>
<accession>A0A1X4GA92</accession>
<sequence>MPKPYSVDLRNRVIVAWAAQEGSQRQLADRFKVSLSFVRNLVRRYRETGQVEPKQCGGYEKPIIEGQYLNMIKAWIDEKNDLLLSELCDRLREKTGINVSITTMHRALQKLGLRRKKNSKCQ</sequence>
<comment type="caution">
    <text evidence="2">The sequence shown here is derived from an EMBL/GenBank/DDBJ whole genome shotgun (WGS) entry which is preliminary data.</text>
</comment>
<dbReference type="AlphaFoldDB" id="A0A1X4GA92"/>